<feature type="transmembrane region" description="Helical" evidence="5">
    <location>
        <begin position="160"/>
        <end position="179"/>
    </location>
</feature>
<feature type="transmembrane region" description="Helical" evidence="5">
    <location>
        <begin position="133"/>
        <end position="154"/>
    </location>
</feature>
<keyword evidence="5" id="KW-0812">Transmembrane</keyword>
<sequence length="836" mass="89428">MTRELRSTAAAQADRASGLDRLRAFYHRIPLGRRLVAALVIVTVVAVVALVLSLPVFRFVLGTVLLLVAFSALMRSLDAFLTVVVSVVWLLIAVPLFQIPLTAQPVTLLVLPLPFLVALAASRAREFPVWHTCLLALTAGLVLGFSVALLGMIVEPFPGGAGIAALYVAAGAGLLWRLLASGQVAKESRENDEKRRDGTSRPQPGGVQPGGGQRGPAGPGPGTGPGRRGDAESVRGRGSDGVRRGKAAEDGADAEEEPVPVDVALAELENMIGLDPVKQQVRGIAASIEAARLRADAGLSVERPLRHLVFSGPPGTGKTSVARTLATIFHSFGLLPTSRVVEVQRADLVGEYLGATAIKTNELIDRALGGVLFVDEAYSLVNEGDGQADRFGNEAVQTLLKRAEDDRDQLVVILAGYEKEMDAFLASNPGLASRFATRISFPSYSSAELLRIAENLVAQRGDSLEPEAARTLRQRFEQAVQREAIDELGNGRFARSMVEKASQARDVRVVTSGVSGDEPGLRPSPDALVTVLTTDVETAYSELTSRLPGFGESPGLEEAMAELDGMIGLEPVKEQVRSLVAQLRVARLREEQGLPHQPPMRHFVFSGPPGTGKTTVARVLGRVFSALGMLGRAEVVEAQRADLVGEHLGATAVKTNRLIDRALGGVLFVDEAYSLVNPGYSGGDAFGAEAIQTLLKRAEDDRDRLVVVLAGYTDEMDRFLASNAGLSSRFNVRVRFPSYSPEELSEIADTVAARTGDVFDDTAREDLHSIFTHVCATGWIDELGNGRFARSLYERACSHRDLRVSQDVGESATAAELTVVTSEDVRRAYADATQNS</sequence>
<gene>
    <name evidence="7" type="ORF">HNR07_003196</name>
</gene>
<evidence type="ECO:0000256" key="2">
    <source>
        <dbReference type="ARBA" id="ARBA00022741"/>
    </source>
</evidence>
<dbReference type="InterPro" id="IPR000641">
    <property type="entry name" value="CbxX/CfxQ"/>
</dbReference>
<feature type="compositionally biased region" description="Acidic residues" evidence="4">
    <location>
        <begin position="250"/>
        <end position="259"/>
    </location>
</feature>
<evidence type="ECO:0000256" key="5">
    <source>
        <dbReference type="SAM" id="Phobius"/>
    </source>
</evidence>
<dbReference type="SUPFAM" id="SSF52540">
    <property type="entry name" value="P-loop containing nucleoside triphosphate hydrolases"/>
    <property type="match status" value="2"/>
</dbReference>
<dbReference type="InterPro" id="IPR027417">
    <property type="entry name" value="P-loop_NTPase"/>
</dbReference>
<feature type="compositionally biased region" description="Gly residues" evidence="4">
    <location>
        <begin position="207"/>
        <end position="226"/>
    </location>
</feature>
<evidence type="ECO:0000313" key="8">
    <source>
        <dbReference type="Proteomes" id="UP000579647"/>
    </source>
</evidence>
<feature type="transmembrane region" description="Helical" evidence="5">
    <location>
        <begin position="80"/>
        <end position="97"/>
    </location>
</feature>
<feature type="transmembrane region" description="Helical" evidence="5">
    <location>
        <begin position="31"/>
        <end position="50"/>
    </location>
</feature>
<reference evidence="7 8" key="1">
    <citation type="submission" date="2020-08" db="EMBL/GenBank/DDBJ databases">
        <title>Sequencing the genomes of 1000 actinobacteria strains.</title>
        <authorList>
            <person name="Klenk H.-P."/>
        </authorList>
    </citation>
    <scope>NUCLEOTIDE SEQUENCE [LARGE SCALE GENOMIC DNA]</scope>
    <source>
        <strain evidence="7 8">DSM 44598</strain>
    </source>
</reference>
<accession>A0A840W535</accession>
<dbReference type="SMART" id="SM00382">
    <property type="entry name" value="AAA"/>
    <property type="match status" value="2"/>
</dbReference>
<dbReference type="PANTHER" id="PTHR43392:SF2">
    <property type="entry name" value="AAA-TYPE ATPASE FAMILY PROTEIN _ ANKYRIN REPEAT FAMILY PROTEIN"/>
    <property type="match status" value="1"/>
</dbReference>
<dbReference type="Pfam" id="PF00004">
    <property type="entry name" value="AAA"/>
    <property type="match status" value="2"/>
</dbReference>
<evidence type="ECO:0000256" key="3">
    <source>
        <dbReference type="ARBA" id="ARBA00022840"/>
    </source>
</evidence>
<dbReference type="InterPro" id="IPR003593">
    <property type="entry name" value="AAA+_ATPase"/>
</dbReference>
<feature type="compositionally biased region" description="Basic and acidic residues" evidence="4">
    <location>
        <begin position="227"/>
        <end position="249"/>
    </location>
</feature>
<evidence type="ECO:0000256" key="4">
    <source>
        <dbReference type="SAM" id="MobiDB-lite"/>
    </source>
</evidence>
<feature type="compositionally biased region" description="Basic and acidic residues" evidence="4">
    <location>
        <begin position="186"/>
        <end position="199"/>
    </location>
</feature>
<keyword evidence="3" id="KW-0067">ATP-binding</keyword>
<keyword evidence="5" id="KW-1133">Transmembrane helix</keyword>
<dbReference type="InterPro" id="IPR003959">
    <property type="entry name" value="ATPase_AAA_core"/>
</dbReference>
<keyword evidence="2" id="KW-0547">Nucleotide-binding</keyword>
<feature type="region of interest" description="Disordered" evidence="4">
    <location>
        <begin position="186"/>
        <end position="259"/>
    </location>
</feature>
<organism evidence="7 8">
    <name type="scientific">Nocardiopsis metallicus</name>
    <dbReference type="NCBI Taxonomy" id="179819"/>
    <lineage>
        <taxon>Bacteria</taxon>
        <taxon>Bacillati</taxon>
        <taxon>Actinomycetota</taxon>
        <taxon>Actinomycetes</taxon>
        <taxon>Streptosporangiales</taxon>
        <taxon>Nocardiopsidaceae</taxon>
        <taxon>Nocardiopsis</taxon>
    </lineage>
</organism>
<feature type="domain" description="AAA+ ATPase" evidence="6">
    <location>
        <begin position="304"/>
        <end position="445"/>
    </location>
</feature>
<dbReference type="PRINTS" id="PR00819">
    <property type="entry name" value="CBXCFQXSUPER"/>
</dbReference>
<proteinExistence type="inferred from homology"/>
<keyword evidence="5" id="KW-0472">Membrane</keyword>
<keyword evidence="8" id="KW-1185">Reference proteome</keyword>
<dbReference type="AlphaFoldDB" id="A0A840W535"/>
<comment type="similarity">
    <text evidence="1">Belongs to the CbxX/CfxQ family.</text>
</comment>
<evidence type="ECO:0000256" key="1">
    <source>
        <dbReference type="ARBA" id="ARBA00010378"/>
    </source>
</evidence>
<feature type="domain" description="AAA+ ATPase" evidence="6">
    <location>
        <begin position="599"/>
        <end position="736"/>
    </location>
</feature>
<evidence type="ECO:0000259" key="6">
    <source>
        <dbReference type="SMART" id="SM00382"/>
    </source>
</evidence>
<name>A0A840W535_9ACTN</name>
<protein>
    <submittedName>
        <fullName evidence="7">SpoVK/Ycf46/Vps4 family AAA+-type ATPase</fullName>
    </submittedName>
</protein>
<dbReference type="PANTHER" id="PTHR43392">
    <property type="entry name" value="AAA-TYPE ATPASE FAMILY PROTEIN / ANKYRIN REPEAT FAMILY PROTEIN"/>
    <property type="match status" value="1"/>
</dbReference>
<feature type="transmembrane region" description="Helical" evidence="5">
    <location>
        <begin position="56"/>
        <end position="73"/>
    </location>
</feature>
<dbReference type="Gene3D" id="3.40.50.300">
    <property type="entry name" value="P-loop containing nucleotide triphosphate hydrolases"/>
    <property type="match status" value="2"/>
</dbReference>
<dbReference type="InterPro" id="IPR050773">
    <property type="entry name" value="CbxX/CfxQ_RuBisCO_ESX"/>
</dbReference>
<dbReference type="FunFam" id="3.40.50.300:FF:000216">
    <property type="entry name" value="Type VII secretion ATPase EccA"/>
    <property type="match status" value="2"/>
</dbReference>
<dbReference type="Pfam" id="PF17866">
    <property type="entry name" value="AAA_lid_6"/>
    <property type="match status" value="2"/>
</dbReference>
<evidence type="ECO:0000313" key="7">
    <source>
        <dbReference type="EMBL" id="MBB5492059.1"/>
    </source>
</evidence>
<comment type="caution">
    <text evidence="7">The sequence shown here is derived from an EMBL/GenBank/DDBJ whole genome shotgun (WGS) entry which is preliminary data.</text>
</comment>
<dbReference type="GO" id="GO:0016887">
    <property type="term" value="F:ATP hydrolysis activity"/>
    <property type="evidence" value="ECO:0007669"/>
    <property type="project" value="InterPro"/>
</dbReference>
<dbReference type="EMBL" id="JACHDO010000001">
    <property type="protein sequence ID" value="MBB5492059.1"/>
    <property type="molecule type" value="Genomic_DNA"/>
</dbReference>
<dbReference type="Gene3D" id="1.10.8.60">
    <property type="match status" value="2"/>
</dbReference>
<dbReference type="GO" id="GO:0005524">
    <property type="term" value="F:ATP binding"/>
    <property type="evidence" value="ECO:0007669"/>
    <property type="project" value="UniProtKB-KW"/>
</dbReference>
<dbReference type="InterPro" id="IPR041627">
    <property type="entry name" value="AAA_lid_6"/>
</dbReference>
<dbReference type="CDD" id="cd00009">
    <property type="entry name" value="AAA"/>
    <property type="match status" value="2"/>
</dbReference>
<dbReference type="Proteomes" id="UP000579647">
    <property type="component" value="Unassembled WGS sequence"/>
</dbReference>
<dbReference type="RefSeq" id="WP_184365621.1">
    <property type="nucleotide sequence ID" value="NZ_BAAAKM010000015.1"/>
</dbReference>